<dbReference type="AlphaFoldDB" id="A0A0B0EK19"/>
<comment type="caution">
    <text evidence="2">The sequence shown here is derived from an EMBL/GenBank/DDBJ whole genome shotgun (WGS) entry which is preliminary data.</text>
</comment>
<sequence length="119" mass="13988">MEKRYQVFVSSTFRDLQDERRIVIQTLMEMDCIPSGMEIFPALDQEQWDFIKKVIDDCDYYLLLIGGRYGGLTPEGISYTEKEYNYALDKGMKIVAFIHKKRENLSFDKSEIRGTRVTP</sequence>
<evidence type="ECO:0000313" key="3">
    <source>
        <dbReference type="Proteomes" id="UP000030652"/>
    </source>
</evidence>
<dbReference type="PATRIC" id="fig|237368.3.peg.872"/>
<organism evidence="2 3">
    <name type="scientific">Candidatus Scalindua brodae</name>
    <dbReference type="NCBI Taxonomy" id="237368"/>
    <lineage>
        <taxon>Bacteria</taxon>
        <taxon>Pseudomonadati</taxon>
        <taxon>Planctomycetota</taxon>
        <taxon>Candidatus Brocadiia</taxon>
        <taxon>Candidatus Brocadiales</taxon>
        <taxon>Candidatus Scalinduaceae</taxon>
        <taxon>Candidatus Scalindua</taxon>
    </lineage>
</organism>
<proteinExistence type="predicted"/>
<dbReference type="Proteomes" id="UP000030652">
    <property type="component" value="Unassembled WGS sequence"/>
</dbReference>
<dbReference type="Pfam" id="PF13271">
    <property type="entry name" value="DUF4062"/>
    <property type="match status" value="1"/>
</dbReference>
<protein>
    <recommendedName>
        <fullName evidence="1">DUF4062 domain-containing protein</fullName>
    </recommendedName>
</protein>
<dbReference type="EMBL" id="JRYO01000058">
    <property type="protein sequence ID" value="KHE93377.1"/>
    <property type="molecule type" value="Genomic_DNA"/>
</dbReference>
<feature type="domain" description="DUF4062" evidence="1">
    <location>
        <begin position="6"/>
        <end position="87"/>
    </location>
</feature>
<dbReference type="eggNOG" id="COG2865">
    <property type="taxonomic scope" value="Bacteria"/>
</dbReference>
<accession>A0A0B0EK19</accession>
<name>A0A0B0EK19_9BACT</name>
<evidence type="ECO:0000259" key="1">
    <source>
        <dbReference type="Pfam" id="PF13271"/>
    </source>
</evidence>
<evidence type="ECO:0000313" key="2">
    <source>
        <dbReference type="EMBL" id="KHE93377.1"/>
    </source>
</evidence>
<dbReference type="InterPro" id="IPR025139">
    <property type="entry name" value="DUF4062"/>
</dbReference>
<reference evidence="2 3" key="1">
    <citation type="submission" date="2014-10" db="EMBL/GenBank/DDBJ databases">
        <title>Draft genome of anammox bacterium scalindua brodae, obtained using differential coverage binning of sequence data from two enrichment reactors.</title>
        <authorList>
            <person name="Speth D.R."/>
            <person name="Russ L."/>
            <person name="Kartal B."/>
            <person name="Op den Camp H.J."/>
            <person name="Dutilh B.E."/>
            <person name="Jetten M.S."/>
        </authorList>
    </citation>
    <scope>NUCLEOTIDE SEQUENCE [LARGE SCALE GENOMIC DNA]</scope>
    <source>
        <strain evidence="2">RU1</strain>
    </source>
</reference>
<gene>
    <name evidence="2" type="ORF">SCABRO_00803</name>
</gene>